<dbReference type="EMBL" id="CBXF010000093">
    <property type="protein sequence ID" value="CDL83610.1"/>
    <property type="molecule type" value="Genomic_DNA"/>
</dbReference>
<evidence type="ECO:0000256" key="1">
    <source>
        <dbReference type="SAM" id="Coils"/>
    </source>
</evidence>
<dbReference type="Proteomes" id="UP000019202">
    <property type="component" value="Unassembled WGS sequence"/>
</dbReference>
<dbReference type="AlphaFoldDB" id="W1J2C8"/>
<gene>
    <name evidence="2" type="ORF">XSR1_340010</name>
</gene>
<evidence type="ECO:0000313" key="2">
    <source>
        <dbReference type="EMBL" id="CDL83610.1"/>
    </source>
</evidence>
<dbReference type="STRING" id="1427518.XSR1_340010"/>
<name>W1J2C8_9GAMM</name>
<reference evidence="2" key="1">
    <citation type="submission" date="2013-11" db="EMBL/GenBank/DDBJ databases">
        <title>Draft genome sequence and annotation of the entomopathogenic bacteria, Xenorhabdus cabanillasi strain JM26 and Xenorhabdus szentirmai strain DSM 16338.</title>
        <authorList>
            <person name="Gualtieri M."/>
            <person name="Ogier J.C."/>
            <person name="Pages S."/>
            <person name="Givaudan A."/>
            <person name="Gaudriault S."/>
        </authorList>
    </citation>
    <scope>NUCLEOTIDE SEQUENCE [LARGE SCALE GENOMIC DNA]</scope>
    <source>
        <strain evidence="2">DSM 16338</strain>
    </source>
</reference>
<organism evidence="2 3">
    <name type="scientific">Xenorhabdus szentirmaii DSM 16338</name>
    <dbReference type="NCBI Taxonomy" id="1427518"/>
    <lineage>
        <taxon>Bacteria</taxon>
        <taxon>Pseudomonadati</taxon>
        <taxon>Pseudomonadota</taxon>
        <taxon>Gammaproteobacteria</taxon>
        <taxon>Enterobacterales</taxon>
        <taxon>Morganellaceae</taxon>
        <taxon>Xenorhabdus</taxon>
    </lineage>
</organism>
<comment type="caution">
    <text evidence="2">The sequence shown here is derived from an EMBL/GenBank/DDBJ whole genome shotgun (WGS) entry which is preliminary data.</text>
</comment>
<feature type="coiled-coil region" evidence="1">
    <location>
        <begin position="12"/>
        <end position="39"/>
    </location>
</feature>
<proteinExistence type="predicted"/>
<evidence type="ECO:0000313" key="3">
    <source>
        <dbReference type="Proteomes" id="UP000019202"/>
    </source>
</evidence>
<protein>
    <submittedName>
        <fullName evidence="2">Uncharacterized protein</fullName>
    </submittedName>
</protein>
<accession>W1J2C8</accession>
<dbReference type="RefSeq" id="WP_244431804.1">
    <property type="nucleotide sequence ID" value="NZ_CAWLWS010000093.1"/>
</dbReference>
<keyword evidence="1" id="KW-0175">Coiled coil</keyword>
<sequence>MRSQLQKAKKLTDSQRIKLQKQQEDINRMKAQEQLLKQQLKDVFTMKKQSFMDALILSGKRPEQAEAAFSTYMKKQAKGNA</sequence>
<keyword evidence="3" id="KW-1185">Reference proteome</keyword>